<organism evidence="11 12">
    <name type="scientific">Emydomyces testavorans</name>
    <dbReference type="NCBI Taxonomy" id="2070801"/>
    <lineage>
        <taxon>Eukaryota</taxon>
        <taxon>Fungi</taxon>
        <taxon>Dikarya</taxon>
        <taxon>Ascomycota</taxon>
        <taxon>Pezizomycotina</taxon>
        <taxon>Eurotiomycetes</taxon>
        <taxon>Eurotiomycetidae</taxon>
        <taxon>Onygenales</taxon>
        <taxon>Nannizziopsiaceae</taxon>
        <taxon>Emydomyces</taxon>
    </lineage>
</organism>
<comment type="similarity">
    <text evidence="3">Belongs to the telombin family.</text>
</comment>
<evidence type="ECO:0000256" key="4">
    <source>
        <dbReference type="ARBA" id="ARBA00015253"/>
    </source>
</evidence>
<evidence type="ECO:0000256" key="3">
    <source>
        <dbReference type="ARBA" id="ARBA00008442"/>
    </source>
</evidence>
<keyword evidence="6" id="KW-0779">Telomere</keyword>
<dbReference type="Pfam" id="PF16686">
    <property type="entry name" value="POT1PC"/>
    <property type="match status" value="1"/>
</dbReference>
<keyword evidence="7" id="KW-0238">DNA-binding</keyword>
<reference evidence="11" key="1">
    <citation type="submission" date="2023-03" db="EMBL/GenBank/DDBJ databases">
        <title>Emydomyces testavorans Genome Sequence.</title>
        <authorList>
            <person name="Hoyer L."/>
        </authorList>
    </citation>
    <scope>NUCLEOTIDE SEQUENCE</scope>
    <source>
        <strain evidence="11">16-2883</strain>
    </source>
</reference>
<evidence type="ECO:0000313" key="11">
    <source>
        <dbReference type="EMBL" id="WEW60259.1"/>
    </source>
</evidence>
<feature type="region of interest" description="Disordered" evidence="9">
    <location>
        <begin position="347"/>
        <end position="387"/>
    </location>
</feature>
<evidence type="ECO:0000256" key="6">
    <source>
        <dbReference type="ARBA" id="ARBA00022895"/>
    </source>
</evidence>
<dbReference type="PANTHER" id="PTHR14513:SF0">
    <property type="entry name" value="PROTECTION OF TELOMERES PROTEIN 1"/>
    <property type="match status" value="1"/>
</dbReference>
<dbReference type="GO" id="GO:0032210">
    <property type="term" value="P:regulation of telomere maintenance via telomerase"/>
    <property type="evidence" value="ECO:0007669"/>
    <property type="project" value="TreeGrafter"/>
</dbReference>
<feature type="compositionally biased region" description="Basic and acidic residues" evidence="9">
    <location>
        <begin position="347"/>
        <end position="356"/>
    </location>
</feature>
<evidence type="ECO:0000256" key="9">
    <source>
        <dbReference type="SAM" id="MobiDB-lite"/>
    </source>
</evidence>
<dbReference type="EMBL" id="CP120630">
    <property type="protein sequence ID" value="WEW60259.1"/>
    <property type="molecule type" value="Genomic_DNA"/>
</dbReference>
<evidence type="ECO:0000256" key="2">
    <source>
        <dbReference type="ARBA" id="ARBA00004574"/>
    </source>
</evidence>
<dbReference type="GO" id="GO:0098505">
    <property type="term" value="F:G-rich strand telomeric DNA binding"/>
    <property type="evidence" value="ECO:0007669"/>
    <property type="project" value="TreeGrafter"/>
</dbReference>
<dbReference type="CDD" id="cd04497">
    <property type="entry name" value="hPOT1_OB1_like"/>
    <property type="match status" value="1"/>
</dbReference>
<dbReference type="Pfam" id="PF02765">
    <property type="entry name" value="POT1"/>
    <property type="match status" value="1"/>
</dbReference>
<dbReference type="SMART" id="SM00976">
    <property type="entry name" value="Telo_bind"/>
    <property type="match status" value="1"/>
</dbReference>
<evidence type="ECO:0000256" key="7">
    <source>
        <dbReference type="ARBA" id="ARBA00023125"/>
    </source>
</evidence>
<keyword evidence="5" id="KW-0158">Chromosome</keyword>
<dbReference type="Gene3D" id="2.40.50.140">
    <property type="entry name" value="Nucleic acid-binding proteins"/>
    <property type="match status" value="2"/>
</dbReference>
<feature type="domain" description="Telomeric single stranded DNA binding POT1/Cdc13" evidence="10">
    <location>
        <begin position="9"/>
        <end position="149"/>
    </location>
</feature>
<dbReference type="AlphaFoldDB" id="A0AAF0DL52"/>
<dbReference type="GO" id="GO:0016233">
    <property type="term" value="P:telomere capping"/>
    <property type="evidence" value="ECO:0007669"/>
    <property type="project" value="TreeGrafter"/>
</dbReference>
<comment type="subcellular location">
    <subcellularLocation>
        <location evidence="2">Chromosome</location>
        <location evidence="2">Telomere</location>
    </subcellularLocation>
    <subcellularLocation>
        <location evidence="1">Nucleus</location>
    </subcellularLocation>
</comment>
<proteinExistence type="inferred from homology"/>
<dbReference type="FunFam" id="2.40.50.140:FF:000303">
    <property type="entry name" value="Protection of telomeres protein 1"/>
    <property type="match status" value="1"/>
</dbReference>
<evidence type="ECO:0000256" key="5">
    <source>
        <dbReference type="ARBA" id="ARBA00022454"/>
    </source>
</evidence>
<dbReference type="GO" id="GO:0010521">
    <property type="term" value="F:telomerase inhibitor activity"/>
    <property type="evidence" value="ECO:0007669"/>
    <property type="project" value="TreeGrafter"/>
</dbReference>
<protein>
    <recommendedName>
        <fullName evidence="4">Protection of telomeres protein 1</fullName>
    </recommendedName>
</protein>
<gene>
    <name evidence="11" type="ORF">PRK78_005744</name>
</gene>
<sequence length="626" mass="71148">MAVQLPLTFVDIPTAKSMNHATINAIAVVTDALPPKQTGGSSLVSTFTLMSSDFSSDYWNGLKVRYFHDQQQYVPAPNVGDVVLLRNLNLRIYQGAVIGISTTTDATPWIIFKKDSKQHSGFSSISWPGAGAPSYAETKYVQHLLRLYAGEKSSTIVTSSSVVNNVRRVESISRPIQHTGASKSGKFRLIKDAEYSTFVDILGQVVKTFSEYERFNIYITDYTQNKDLFDYSFDGEGRDGDEYSYISRPKRKWPGPYGRMTLQVTLWEPHADFARNNVKEDDFIWLRNVNIKLGRGSGVMEGALHTSRQYPSAIDVELVDDSKPDTRFRELMQRKLEYWRKIKGRLPKDDSKRPLSDGEATSTKMKKNKKQKKNKPSKQNVPVKVTTSIRPKRDELNSHIRSNYIATPTRTIKQILENESHWNTGPGGIEYQLPFQNLKYRASVRVVDFFPPNLEDFAVPFNPEYAILADTAASSDLIDSDEEPIIGRQRWEWRFCLLVEDGGPGVHHAPGQKRERLKLFVTGPDAEFLLSIDPVNLREHSDVLDKLREKLFILWGDLQERKTSNPESFNPNDSKSINAKPFICCIKEYGVRVAAEAELGSHGTDEETSDSFGWERRFRMFDTGIM</sequence>
<accession>A0AAF0DL52</accession>
<evidence type="ECO:0000259" key="10">
    <source>
        <dbReference type="SMART" id="SM00976"/>
    </source>
</evidence>
<dbReference type="InterPro" id="IPR012340">
    <property type="entry name" value="NA-bd_OB-fold"/>
</dbReference>
<dbReference type="GO" id="GO:0000783">
    <property type="term" value="C:nuclear telomere cap complex"/>
    <property type="evidence" value="ECO:0007669"/>
    <property type="project" value="TreeGrafter"/>
</dbReference>
<keyword evidence="12" id="KW-1185">Reference proteome</keyword>
<dbReference type="Proteomes" id="UP001219355">
    <property type="component" value="Chromosome 4"/>
</dbReference>
<feature type="compositionally biased region" description="Basic residues" evidence="9">
    <location>
        <begin position="364"/>
        <end position="376"/>
    </location>
</feature>
<name>A0AAF0DL52_9EURO</name>
<dbReference type="SUPFAM" id="SSF50249">
    <property type="entry name" value="Nucleic acid-binding proteins"/>
    <property type="match status" value="2"/>
</dbReference>
<dbReference type="PANTHER" id="PTHR14513">
    <property type="entry name" value="PROTECTION OF TELOMERES 1"/>
    <property type="match status" value="1"/>
</dbReference>
<dbReference type="InterPro" id="IPR011564">
    <property type="entry name" value="Telomer_end-bd_POT1/Cdc13"/>
</dbReference>
<evidence type="ECO:0000313" key="12">
    <source>
        <dbReference type="Proteomes" id="UP001219355"/>
    </source>
</evidence>
<evidence type="ECO:0000256" key="8">
    <source>
        <dbReference type="ARBA" id="ARBA00023242"/>
    </source>
</evidence>
<dbReference type="InterPro" id="IPR028389">
    <property type="entry name" value="POT1"/>
</dbReference>
<keyword evidence="8" id="KW-0539">Nucleus</keyword>
<evidence type="ECO:0000256" key="1">
    <source>
        <dbReference type="ARBA" id="ARBA00004123"/>
    </source>
</evidence>
<dbReference type="InterPro" id="IPR032042">
    <property type="entry name" value="POT1PC"/>
</dbReference>